<name>A0A2T0KFC2_9ACTN</name>
<feature type="transmembrane region" description="Helical" evidence="9">
    <location>
        <begin position="332"/>
        <end position="351"/>
    </location>
</feature>
<dbReference type="GO" id="GO:1902600">
    <property type="term" value="P:proton transmembrane transport"/>
    <property type="evidence" value="ECO:0007669"/>
    <property type="project" value="InterPro"/>
</dbReference>
<feature type="transmembrane region" description="Helical" evidence="9">
    <location>
        <begin position="301"/>
        <end position="325"/>
    </location>
</feature>
<evidence type="ECO:0000313" key="12">
    <source>
        <dbReference type="Proteomes" id="UP000239415"/>
    </source>
</evidence>
<keyword evidence="12" id="KW-1185">Reference proteome</keyword>
<keyword evidence="2" id="KW-0813">Transport</keyword>
<evidence type="ECO:0000256" key="5">
    <source>
        <dbReference type="ARBA" id="ARBA00022692"/>
    </source>
</evidence>
<feature type="transmembrane region" description="Helical" evidence="9">
    <location>
        <begin position="274"/>
        <end position="295"/>
    </location>
</feature>
<dbReference type="PANTHER" id="PTHR32507:SF8">
    <property type="entry name" value="CNH1P"/>
    <property type="match status" value="1"/>
</dbReference>
<sequence>MHATTILATAALIFAWGIVSGRLQRADLTAPIVFVAAGGLMAATGLVNTSPDPRYTKPLVEIALVLVLFSDAAGVPFSEVRRDLSRYLRLLAVGLPLTVLAGFALAYWFFPGLSLWLALLIGAALAPTDAALGLPVVANPAVPRRVRELITVESGLNDGIVTPVVMFALAGAASAEAVKGAPTSAHALAELGIGLGVGIVAGGLGGWLLRLARSRGWASEDFAGIAVLALALVAYLASVAVHGNGFIAAFCAGLAFGAMAGPRGPAELVFLEQTGGLVSLLVWLVFGAIAIPIVLESANLVTVLYAVLSLTVVRMVPVALALIGAGFDRKTVLFIGWFGPRGLASLVFALLSLEELGPGADRAVTVIGLTVLISVLVHGLTANPLAGRYGRAVTRDPRSTPEDVR</sequence>
<dbReference type="Gene3D" id="1.20.1530.20">
    <property type="match status" value="1"/>
</dbReference>
<protein>
    <submittedName>
        <fullName evidence="11">Sodium/proton antiporter (CPA1 family)</fullName>
    </submittedName>
</protein>
<evidence type="ECO:0000256" key="7">
    <source>
        <dbReference type="ARBA" id="ARBA00023065"/>
    </source>
</evidence>
<keyword evidence="8 9" id="KW-0472">Membrane</keyword>
<feature type="transmembrane region" description="Helical" evidence="9">
    <location>
        <begin position="59"/>
        <end position="78"/>
    </location>
</feature>
<keyword evidence="3" id="KW-0050">Antiport</keyword>
<feature type="transmembrane region" description="Helical" evidence="9">
    <location>
        <begin position="187"/>
        <end position="209"/>
    </location>
</feature>
<evidence type="ECO:0000256" key="9">
    <source>
        <dbReference type="SAM" id="Phobius"/>
    </source>
</evidence>
<organism evidence="11 12">
    <name type="scientific">Actinoplanes italicus</name>
    <dbReference type="NCBI Taxonomy" id="113567"/>
    <lineage>
        <taxon>Bacteria</taxon>
        <taxon>Bacillati</taxon>
        <taxon>Actinomycetota</taxon>
        <taxon>Actinomycetes</taxon>
        <taxon>Micromonosporales</taxon>
        <taxon>Micromonosporaceae</taxon>
        <taxon>Actinoplanes</taxon>
    </lineage>
</organism>
<proteinExistence type="predicted"/>
<comment type="subcellular location">
    <subcellularLocation>
        <location evidence="1">Cell membrane</location>
        <topology evidence="1">Multi-pass membrane protein</topology>
    </subcellularLocation>
</comment>
<evidence type="ECO:0000256" key="2">
    <source>
        <dbReference type="ARBA" id="ARBA00022448"/>
    </source>
</evidence>
<evidence type="ECO:0000256" key="4">
    <source>
        <dbReference type="ARBA" id="ARBA00022475"/>
    </source>
</evidence>
<evidence type="ECO:0000256" key="3">
    <source>
        <dbReference type="ARBA" id="ARBA00022449"/>
    </source>
</evidence>
<evidence type="ECO:0000256" key="6">
    <source>
        <dbReference type="ARBA" id="ARBA00022989"/>
    </source>
</evidence>
<evidence type="ECO:0000256" key="8">
    <source>
        <dbReference type="ARBA" id="ARBA00023136"/>
    </source>
</evidence>
<dbReference type="PANTHER" id="PTHR32507">
    <property type="entry name" value="NA(+)/H(+) ANTIPORTER 1"/>
    <property type="match status" value="1"/>
</dbReference>
<evidence type="ECO:0000313" key="11">
    <source>
        <dbReference type="EMBL" id="PRX22076.1"/>
    </source>
</evidence>
<reference evidence="11 12" key="1">
    <citation type="submission" date="2018-03" db="EMBL/GenBank/DDBJ databases">
        <title>Genomic Encyclopedia of Archaeal and Bacterial Type Strains, Phase II (KMG-II): from individual species to whole genera.</title>
        <authorList>
            <person name="Goeker M."/>
        </authorList>
    </citation>
    <scope>NUCLEOTIDE SEQUENCE [LARGE SCALE GENOMIC DNA]</scope>
    <source>
        <strain evidence="11 12">DSM 43146</strain>
    </source>
</reference>
<evidence type="ECO:0000259" key="10">
    <source>
        <dbReference type="Pfam" id="PF00999"/>
    </source>
</evidence>
<accession>A0A2T0KFC2</accession>
<keyword evidence="4" id="KW-1003">Cell membrane</keyword>
<dbReference type="InterPro" id="IPR038770">
    <property type="entry name" value="Na+/solute_symporter_sf"/>
</dbReference>
<feature type="transmembrane region" description="Helical" evidence="9">
    <location>
        <begin position="221"/>
        <end position="240"/>
    </location>
</feature>
<gene>
    <name evidence="11" type="ORF">CLV67_105253</name>
</gene>
<feature type="domain" description="Cation/H+ exchanger transmembrane" evidence="10">
    <location>
        <begin position="11"/>
        <end position="385"/>
    </location>
</feature>
<dbReference type="EMBL" id="PVMZ01000005">
    <property type="protein sequence ID" value="PRX22076.1"/>
    <property type="molecule type" value="Genomic_DNA"/>
</dbReference>
<feature type="transmembrane region" description="Helical" evidence="9">
    <location>
        <begin position="159"/>
        <end position="175"/>
    </location>
</feature>
<dbReference type="Proteomes" id="UP000239415">
    <property type="component" value="Unassembled WGS sequence"/>
</dbReference>
<dbReference type="Pfam" id="PF00999">
    <property type="entry name" value="Na_H_Exchanger"/>
    <property type="match status" value="1"/>
</dbReference>
<comment type="caution">
    <text evidence="11">The sequence shown here is derived from an EMBL/GenBank/DDBJ whole genome shotgun (WGS) entry which is preliminary data.</text>
</comment>
<feature type="transmembrane region" description="Helical" evidence="9">
    <location>
        <begin position="116"/>
        <end position="138"/>
    </location>
</feature>
<feature type="transmembrane region" description="Helical" evidence="9">
    <location>
        <begin position="30"/>
        <end position="47"/>
    </location>
</feature>
<feature type="transmembrane region" description="Helical" evidence="9">
    <location>
        <begin position="246"/>
        <end position="262"/>
    </location>
</feature>
<feature type="transmembrane region" description="Helical" evidence="9">
    <location>
        <begin position="363"/>
        <end position="381"/>
    </location>
</feature>
<dbReference type="InterPro" id="IPR006153">
    <property type="entry name" value="Cation/H_exchanger_TM"/>
</dbReference>
<keyword evidence="6 9" id="KW-1133">Transmembrane helix</keyword>
<keyword evidence="7" id="KW-0406">Ion transport</keyword>
<dbReference type="AlphaFoldDB" id="A0A2T0KFC2"/>
<dbReference type="GO" id="GO:0005886">
    <property type="term" value="C:plasma membrane"/>
    <property type="evidence" value="ECO:0007669"/>
    <property type="project" value="UniProtKB-SubCell"/>
</dbReference>
<keyword evidence="5 9" id="KW-0812">Transmembrane</keyword>
<dbReference type="OrthoDB" id="9810759at2"/>
<feature type="transmembrane region" description="Helical" evidence="9">
    <location>
        <begin position="90"/>
        <end position="110"/>
    </location>
</feature>
<dbReference type="RefSeq" id="WP_106318702.1">
    <property type="nucleotide sequence ID" value="NZ_BOMO01000034.1"/>
</dbReference>
<evidence type="ECO:0000256" key="1">
    <source>
        <dbReference type="ARBA" id="ARBA00004651"/>
    </source>
</evidence>
<dbReference type="GO" id="GO:0015297">
    <property type="term" value="F:antiporter activity"/>
    <property type="evidence" value="ECO:0007669"/>
    <property type="project" value="UniProtKB-KW"/>
</dbReference>
<feature type="transmembrane region" description="Helical" evidence="9">
    <location>
        <begin position="6"/>
        <end position="23"/>
    </location>
</feature>